<dbReference type="Pfam" id="PF11162">
    <property type="entry name" value="DUF2946"/>
    <property type="match status" value="1"/>
</dbReference>
<accession>A0ABV0E9X8</accession>
<organism evidence="1 2">
    <name type="scientific">Paraburkholderia caribensis</name>
    <dbReference type="NCBI Taxonomy" id="75105"/>
    <lineage>
        <taxon>Bacteria</taxon>
        <taxon>Pseudomonadati</taxon>
        <taxon>Pseudomonadota</taxon>
        <taxon>Betaproteobacteria</taxon>
        <taxon>Burkholderiales</taxon>
        <taxon>Burkholderiaceae</taxon>
        <taxon>Paraburkholderia</taxon>
    </lineage>
</organism>
<proteinExistence type="predicted"/>
<dbReference type="Proteomes" id="UP001462961">
    <property type="component" value="Unassembled WGS sequence"/>
</dbReference>
<name>A0ABV0E9X8_9BURK</name>
<dbReference type="EMBL" id="JAYLVJ010000105">
    <property type="protein sequence ID" value="MEO1760082.1"/>
    <property type="molecule type" value="Genomic_DNA"/>
</dbReference>
<gene>
    <name evidence="1" type="ORF">VOI32_40260</name>
</gene>
<sequence>MSGCAAGVHRMPRQCHNPRSISHTFSIDMASRFHRKIGCILGLLAILMAALAPTVSQAIAASRGAYDPAAALCSAQTASPADTREDDAGNTHTLASHWHACGYCSLLAHLPVLPAAPSTFALTVAAMTQRVAVRFESVALVTPFESAQPRAPPVHL</sequence>
<protein>
    <submittedName>
        <fullName evidence="1">DUF2946 domain-containing protein</fullName>
    </submittedName>
</protein>
<keyword evidence="2" id="KW-1185">Reference proteome</keyword>
<comment type="caution">
    <text evidence="1">The sequence shown here is derived from an EMBL/GenBank/DDBJ whole genome shotgun (WGS) entry which is preliminary data.</text>
</comment>
<dbReference type="InterPro" id="IPR021333">
    <property type="entry name" value="DUF2946"/>
</dbReference>
<evidence type="ECO:0000313" key="1">
    <source>
        <dbReference type="EMBL" id="MEO1760082.1"/>
    </source>
</evidence>
<dbReference type="RefSeq" id="WP_224101711.1">
    <property type="nucleotide sequence ID" value="NZ_CADFFM010000003.1"/>
</dbReference>
<reference evidence="1 2" key="1">
    <citation type="submission" date="2024-01" db="EMBL/GenBank/DDBJ databases">
        <title>The diversity of rhizobia nodulating Mimosa spp. in eleven states of Brazil covering several biomes is determined by host plant, location, and edaphic factors.</title>
        <authorList>
            <person name="Rouws L."/>
            <person name="Barauna A."/>
            <person name="Beukes C."/>
            <person name="De Faria S.M."/>
            <person name="Gross E."/>
            <person name="Dos Reis Junior F.B."/>
            <person name="Simon M."/>
            <person name="Maluk M."/>
            <person name="Odee D.W."/>
            <person name="Kenicer G."/>
            <person name="Young J.P.W."/>
            <person name="Reis V.M."/>
            <person name="Zilli J."/>
            <person name="James E.K."/>
        </authorList>
    </citation>
    <scope>NUCLEOTIDE SEQUENCE [LARGE SCALE GENOMIC DNA]</scope>
    <source>
        <strain evidence="1 2">JHI1651</strain>
    </source>
</reference>
<evidence type="ECO:0000313" key="2">
    <source>
        <dbReference type="Proteomes" id="UP001462961"/>
    </source>
</evidence>